<dbReference type="GO" id="GO:0051536">
    <property type="term" value="F:iron-sulfur cluster binding"/>
    <property type="evidence" value="ECO:0007669"/>
    <property type="project" value="InterPro"/>
</dbReference>
<dbReference type="Gene3D" id="1.10.645.10">
    <property type="entry name" value="Cytochrome-c3 Hydrogenase, chain B"/>
    <property type="match status" value="1"/>
</dbReference>
<proteinExistence type="predicted"/>
<dbReference type="PANTHER" id="PTHR43600">
    <property type="entry name" value="COENZYME F420 HYDROGENASE, SUBUNIT ALPHA"/>
    <property type="match status" value="1"/>
</dbReference>
<dbReference type="InterPro" id="IPR037024">
    <property type="entry name" value="NiFe_Hase_small_N_sf"/>
</dbReference>
<dbReference type="Pfam" id="PF01058">
    <property type="entry name" value="Oxidored_q6"/>
    <property type="match status" value="1"/>
</dbReference>
<keyword evidence="3" id="KW-0175">Coiled coil</keyword>
<feature type="non-terminal residue" evidence="5">
    <location>
        <position position="1"/>
    </location>
</feature>
<comment type="cofactor">
    <cofactor evidence="2">
        <name>Ni(2+)</name>
        <dbReference type="ChEBI" id="CHEBI:49786"/>
    </cofactor>
</comment>
<feature type="binding site" evidence="2">
    <location>
        <position position="523"/>
    </location>
    <ligand>
        <name>Mg(2+)</name>
        <dbReference type="ChEBI" id="CHEBI:18420"/>
    </ligand>
</feature>
<keyword evidence="2" id="KW-0533">Nickel</keyword>
<sequence>PLFKTKIGIFDLTGCEGCEFHLLSLNELLLDFFQDFEITHWRLLKEKEKPDFDIAFIDGAVTTKEQIKLLKQIRETSKIVVALGACAISGNIFKLNPEKRKKFALKIYNKNYQLKAKFLEPVERFIKVDEKIPGCPPDIELFKKILEKLKIKKVVSPIKKITPPDFIAKIEGHGTLKVNFKEKKVVFEIAESERLIEGLLLDKNFLQAPFVNSRICGICPIAHNLCSWLAIENALSIKISPEIMILRKILLAAQIIKSHVLHLFFLVLPDHDETKGAIKLSKKYPAEFHLMLNLKRVADKVLEIIGGSSIFPSNTILGGFKNPPNINKLLAIKSSIFEIIDEAYDLIKIFSNLKIPDLRTKTEFLTIAPLKGSYPLYSAPLNFAKNNMIKEIIRKDSPAKLGVLKNEKIVKTGAMARINLFSENLNIKAKKIFQTLPSDFQNPYNNNLSQAIEILHFLEEIINLIDEAQLKNLVKAKATDYVKNLSALKQKSVVGNACIEAPRGILFHQIKINSQGKIIDYNIIPPTQINLACLEKETQELIKKEKKISREEQKKEIQELIRAFDPCITCAVH</sequence>
<dbReference type="Pfam" id="PF00374">
    <property type="entry name" value="NiFeSe_Hases"/>
    <property type="match status" value="2"/>
</dbReference>
<feature type="binding site" evidence="2">
    <location>
        <position position="197"/>
    </location>
    <ligand>
        <name>Mg(2+)</name>
        <dbReference type="ChEBI" id="CHEBI:18420"/>
    </ligand>
</feature>
<feature type="coiled-coil region" evidence="3">
    <location>
        <begin position="531"/>
        <end position="563"/>
    </location>
</feature>
<keyword evidence="1" id="KW-0560">Oxidoreductase</keyword>
<feature type="binding site" evidence="2">
    <location>
        <position position="216"/>
    </location>
    <ligand>
        <name>Ni(2+)</name>
        <dbReference type="ChEBI" id="CHEBI:49786"/>
    </ligand>
</feature>
<evidence type="ECO:0000313" key="6">
    <source>
        <dbReference type="Proteomes" id="UP000229371"/>
    </source>
</evidence>
<feature type="domain" description="NADH:ubiquinone oxidoreductase-like 20kDa subunit" evidence="4">
    <location>
        <begin position="15"/>
        <end position="148"/>
    </location>
</feature>
<dbReference type="SUPFAM" id="SSF56762">
    <property type="entry name" value="HydB/Nqo4-like"/>
    <property type="match status" value="1"/>
</dbReference>
<keyword evidence="2" id="KW-0460">Magnesium</keyword>
<evidence type="ECO:0000256" key="1">
    <source>
        <dbReference type="ARBA" id="ARBA00023002"/>
    </source>
</evidence>
<dbReference type="InterPro" id="IPR001501">
    <property type="entry name" value="Ni-dep_hyd_lsu"/>
</dbReference>
<name>A0A2M7RNL5_9BACT</name>
<feature type="binding site" evidence="2">
    <location>
        <position position="570"/>
    </location>
    <ligand>
        <name>Fe cation</name>
        <dbReference type="ChEBI" id="CHEBI:24875"/>
    </ligand>
</feature>
<dbReference type="Proteomes" id="UP000229371">
    <property type="component" value="Unassembled WGS sequence"/>
</dbReference>
<accession>A0A2M7RNL5</accession>
<feature type="binding site" evidence="2">
    <location>
        <position position="573"/>
    </location>
    <ligand>
        <name>Mg(2+)</name>
        <dbReference type="ChEBI" id="CHEBI:18420"/>
    </ligand>
</feature>
<dbReference type="EMBL" id="PFMI01000022">
    <property type="protein sequence ID" value="PIZ01063.1"/>
    <property type="molecule type" value="Genomic_DNA"/>
</dbReference>
<reference evidence="6" key="1">
    <citation type="submission" date="2017-09" db="EMBL/GenBank/DDBJ databases">
        <title>Depth-based differentiation of microbial function through sediment-hosted aquifers and enrichment of novel symbionts in the deep terrestrial subsurface.</title>
        <authorList>
            <person name="Probst A.J."/>
            <person name="Ladd B."/>
            <person name="Jarett J.K."/>
            <person name="Geller-Mcgrath D.E."/>
            <person name="Sieber C.M.K."/>
            <person name="Emerson J.B."/>
            <person name="Anantharaman K."/>
            <person name="Thomas B.C."/>
            <person name="Malmstrom R."/>
            <person name="Stieglmeier M."/>
            <person name="Klingl A."/>
            <person name="Woyke T."/>
            <person name="Ryan C.M."/>
            <person name="Banfield J.F."/>
        </authorList>
    </citation>
    <scope>NUCLEOTIDE SEQUENCE [LARGE SCALE GENOMIC DNA]</scope>
</reference>
<evidence type="ECO:0000259" key="4">
    <source>
        <dbReference type="Pfam" id="PF01058"/>
    </source>
</evidence>
<dbReference type="GO" id="GO:0016491">
    <property type="term" value="F:oxidoreductase activity"/>
    <property type="evidence" value="ECO:0007669"/>
    <property type="project" value="UniProtKB-KW"/>
</dbReference>
<evidence type="ECO:0000256" key="2">
    <source>
        <dbReference type="PIRSR" id="PIRSR601501-1"/>
    </source>
</evidence>
<dbReference type="PANTHER" id="PTHR43600:SF4">
    <property type="entry name" value="CYTOSOLIC NIFE-HYDROGENASE, ALPHA SUBUNIT"/>
    <property type="match status" value="1"/>
</dbReference>
<dbReference type="SUPFAM" id="SSF56770">
    <property type="entry name" value="HydA/Nqo6-like"/>
    <property type="match status" value="1"/>
</dbReference>
<dbReference type="Gene3D" id="3.40.50.700">
    <property type="entry name" value="NADH:ubiquinone oxidoreductase-like, 20kDa subunit"/>
    <property type="match status" value="1"/>
</dbReference>
<organism evidence="5 6">
    <name type="scientific">bacterium (Candidatus Gribaldobacteria) CG_4_10_14_0_8_um_filter_33_9</name>
    <dbReference type="NCBI Taxonomy" id="2014266"/>
    <lineage>
        <taxon>Bacteria</taxon>
        <taxon>Candidatus Gribaldobacteria</taxon>
    </lineage>
</organism>
<evidence type="ECO:0000256" key="3">
    <source>
        <dbReference type="SAM" id="Coils"/>
    </source>
</evidence>
<feature type="binding site" evidence="2">
    <location>
        <position position="219"/>
    </location>
    <ligand>
        <name>Ni(2+)</name>
        <dbReference type="ChEBI" id="CHEBI:49786"/>
    </ligand>
</feature>
<keyword evidence="2" id="KW-0408">Iron</keyword>
<dbReference type="AlphaFoldDB" id="A0A2M7RNL5"/>
<comment type="cofactor">
    <cofactor evidence="2">
        <name>Fe cation</name>
        <dbReference type="ChEBI" id="CHEBI:24875"/>
    </cofactor>
</comment>
<feature type="binding site" evidence="2">
    <location>
        <position position="567"/>
    </location>
    <ligand>
        <name>Ni(2+)</name>
        <dbReference type="ChEBI" id="CHEBI:49786"/>
    </ligand>
</feature>
<comment type="caution">
    <text evidence="5">The sequence shown here is derived from an EMBL/GenBank/DDBJ whole genome shotgun (WGS) entry which is preliminary data.</text>
</comment>
<keyword evidence="2" id="KW-0479">Metal-binding</keyword>
<dbReference type="InterPro" id="IPR029014">
    <property type="entry name" value="NiFe-Hase_large"/>
</dbReference>
<dbReference type="GO" id="GO:0016151">
    <property type="term" value="F:nickel cation binding"/>
    <property type="evidence" value="ECO:0007669"/>
    <property type="project" value="InterPro"/>
</dbReference>
<feature type="binding site" evidence="2">
    <location>
        <position position="219"/>
    </location>
    <ligand>
        <name>Fe cation</name>
        <dbReference type="ChEBI" id="CHEBI:24875"/>
    </ligand>
</feature>
<dbReference type="InterPro" id="IPR006137">
    <property type="entry name" value="NADH_UbQ_OxRdtase-like_20kDa"/>
</dbReference>
<gene>
    <name evidence="5" type="ORF">COY61_00790</name>
</gene>
<evidence type="ECO:0000313" key="5">
    <source>
        <dbReference type="EMBL" id="PIZ01063.1"/>
    </source>
</evidence>
<protein>
    <recommendedName>
        <fullName evidence="4">NADH:ubiquinone oxidoreductase-like 20kDa subunit domain-containing protein</fullName>
    </recommendedName>
</protein>